<dbReference type="Proteomes" id="UP001396334">
    <property type="component" value="Unassembled WGS sequence"/>
</dbReference>
<feature type="compositionally biased region" description="Basic and acidic residues" evidence="1">
    <location>
        <begin position="11"/>
        <end position="21"/>
    </location>
</feature>
<keyword evidence="3" id="KW-1185">Reference proteome</keyword>
<dbReference type="EMBL" id="JBBPBN010000012">
    <property type="protein sequence ID" value="KAK9027713.1"/>
    <property type="molecule type" value="Genomic_DNA"/>
</dbReference>
<organism evidence="2 3">
    <name type="scientific">Hibiscus sabdariffa</name>
    <name type="common">roselle</name>
    <dbReference type="NCBI Taxonomy" id="183260"/>
    <lineage>
        <taxon>Eukaryota</taxon>
        <taxon>Viridiplantae</taxon>
        <taxon>Streptophyta</taxon>
        <taxon>Embryophyta</taxon>
        <taxon>Tracheophyta</taxon>
        <taxon>Spermatophyta</taxon>
        <taxon>Magnoliopsida</taxon>
        <taxon>eudicotyledons</taxon>
        <taxon>Gunneridae</taxon>
        <taxon>Pentapetalae</taxon>
        <taxon>rosids</taxon>
        <taxon>malvids</taxon>
        <taxon>Malvales</taxon>
        <taxon>Malvaceae</taxon>
        <taxon>Malvoideae</taxon>
        <taxon>Hibiscus</taxon>
    </lineage>
</organism>
<accession>A0ABR2SRZ3</accession>
<proteinExistence type="predicted"/>
<evidence type="ECO:0000313" key="2">
    <source>
        <dbReference type="EMBL" id="KAK9027713.1"/>
    </source>
</evidence>
<protein>
    <submittedName>
        <fullName evidence="2">Uncharacterized protein</fullName>
    </submittedName>
</protein>
<evidence type="ECO:0000256" key="1">
    <source>
        <dbReference type="SAM" id="MobiDB-lite"/>
    </source>
</evidence>
<sequence length="115" mass="12003">MRSQPLANRQSPDREPDGELHVRMDGCLAAEVAANRGRNERRLLPAIRAVWAREAMSEARRGVDGWSRLDGSCYRGGVSATATTTGGASGAGRNVSARSRPAAAAVAVGFVGVLG</sequence>
<feature type="region of interest" description="Disordered" evidence="1">
    <location>
        <begin position="79"/>
        <end position="98"/>
    </location>
</feature>
<evidence type="ECO:0000313" key="3">
    <source>
        <dbReference type="Proteomes" id="UP001396334"/>
    </source>
</evidence>
<feature type="region of interest" description="Disordered" evidence="1">
    <location>
        <begin position="1"/>
        <end position="21"/>
    </location>
</feature>
<reference evidence="2 3" key="1">
    <citation type="journal article" date="2024" name="G3 (Bethesda)">
        <title>Genome assembly of Hibiscus sabdariffa L. provides insights into metabolisms of medicinal natural products.</title>
        <authorList>
            <person name="Kim T."/>
        </authorList>
    </citation>
    <scope>NUCLEOTIDE SEQUENCE [LARGE SCALE GENOMIC DNA]</scope>
    <source>
        <strain evidence="2">TK-2024</strain>
        <tissue evidence="2">Old leaves</tissue>
    </source>
</reference>
<name>A0ABR2SRZ3_9ROSI</name>
<comment type="caution">
    <text evidence="2">The sequence shown here is derived from an EMBL/GenBank/DDBJ whole genome shotgun (WGS) entry which is preliminary data.</text>
</comment>
<feature type="compositionally biased region" description="Polar residues" evidence="1">
    <location>
        <begin position="1"/>
        <end position="10"/>
    </location>
</feature>
<gene>
    <name evidence="2" type="ORF">V6N11_067536</name>
</gene>